<feature type="domain" description="Lipocalin-like" evidence="2">
    <location>
        <begin position="36"/>
        <end position="118"/>
    </location>
</feature>
<keyword evidence="1" id="KW-0732">Signal</keyword>
<evidence type="ECO:0000313" key="4">
    <source>
        <dbReference type="Proteomes" id="UP001595766"/>
    </source>
</evidence>
<keyword evidence="4" id="KW-1185">Reference proteome</keyword>
<dbReference type="PROSITE" id="PS51257">
    <property type="entry name" value="PROKAR_LIPOPROTEIN"/>
    <property type="match status" value="1"/>
</dbReference>
<accession>A0ABV8EN89</accession>
<feature type="chain" id="PRO_5045377144" evidence="1">
    <location>
        <begin position="21"/>
        <end position="141"/>
    </location>
</feature>
<evidence type="ECO:0000256" key="1">
    <source>
        <dbReference type="SAM" id="SignalP"/>
    </source>
</evidence>
<comment type="caution">
    <text evidence="3">The sequence shown here is derived from an EMBL/GenBank/DDBJ whole genome shotgun (WGS) entry which is preliminary data.</text>
</comment>
<dbReference type="InterPro" id="IPR024311">
    <property type="entry name" value="Lipocalin-like"/>
</dbReference>
<dbReference type="Pfam" id="PF13648">
    <property type="entry name" value="Lipocalin_4"/>
    <property type="match status" value="1"/>
</dbReference>
<evidence type="ECO:0000313" key="3">
    <source>
        <dbReference type="EMBL" id="MFC3977156.1"/>
    </source>
</evidence>
<protein>
    <submittedName>
        <fullName evidence="3">Lipocalin family protein</fullName>
    </submittedName>
</protein>
<gene>
    <name evidence="3" type="ORF">ACFOUP_12280</name>
</gene>
<reference evidence="4" key="1">
    <citation type="journal article" date="2019" name="Int. J. Syst. Evol. Microbiol.">
        <title>The Global Catalogue of Microorganisms (GCM) 10K type strain sequencing project: providing services to taxonomists for standard genome sequencing and annotation.</title>
        <authorList>
            <consortium name="The Broad Institute Genomics Platform"/>
            <consortium name="The Broad Institute Genome Sequencing Center for Infectious Disease"/>
            <person name="Wu L."/>
            <person name="Ma J."/>
        </authorList>
    </citation>
    <scope>NUCLEOTIDE SEQUENCE [LARGE SCALE GENOMIC DNA]</scope>
    <source>
        <strain evidence="4">CECT 8551</strain>
    </source>
</reference>
<name>A0ABV8EN89_9BACT</name>
<dbReference type="RefSeq" id="WP_241291718.1">
    <property type="nucleotide sequence ID" value="NZ_JAKZGR010000002.1"/>
</dbReference>
<dbReference type="Proteomes" id="UP001595766">
    <property type="component" value="Unassembled WGS sequence"/>
</dbReference>
<dbReference type="EMBL" id="JBHSAV010000053">
    <property type="protein sequence ID" value="MFC3977156.1"/>
    <property type="molecule type" value="Genomic_DNA"/>
</dbReference>
<proteinExistence type="predicted"/>
<organism evidence="3 4">
    <name type="scientific">Belliella kenyensis</name>
    <dbReference type="NCBI Taxonomy" id="1472724"/>
    <lineage>
        <taxon>Bacteria</taxon>
        <taxon>Pseudomonadati</taxon>
        <taxon>Bacteroidota</taxon>
        <taxon>Cytophagia</taxon>
        <taxon>Cytophagales</taxon>
        <taxon>Cyclobacteriaceae</taxon>
        <taxon>Belliella</taxon>
    </lineage>
</organism>
<evidence type="ECO:0000259" key="2">
    <source>
        <dbReference type="Pfam" id="PF13648"/>
    </source>
</evidence>
<feature type="signal peptide" evidence="1">
    <location>
        <begin position="1"/>
        <end position="20"/>
    </location>
</feature>
<sequence>MKNLLIINLTFLAFMILSTACEKKDEPEVNFATLVIGKWYTIQEFDRNGSEMTQDECERQSIIEFTTAMEYIVTPVGTYYDTNDQPYCAPVTSTPFVLTYSINGIKIINDFGEGTIERISNDMIILRSEDPFSHLILERVK</sequence>